<evidence type="ECO:0008006" key="2">
    <source>
        <dbReference type="Google" id="ProtNLM"/>
    </source>
</evidence>
<accession>A0A1W1CMM6</accession>
<protein>
    <recommendedName>
        <fullName evidence="2">Lipoprotein</fullName>
    </recommendedName>
</protein>
<dbReference type="EMBL" id="FPHE01000160">
    <property type="protein sequence ID" value="SFV67019.1"/>
    <property type="molecule type" value="Genomic_DNA"/>
</dbReference>
<proteinExistence type="predicted"/>
<dbReference type="PROSITE" id="PS51257">
    <property type="entry name" value="PROKAR_LIPOPROTEIN"/>
    <property type="match status" value="1"/>
</dbReference>
<name>A0A1W1CMM6_9ZZZZ</name>
<dbReference type="AlphaFoldDB" id="A0A1W1CMM6"/>
<organism evidence="1">
    <name type="scientific">hydrothermal vent metagenome</name>
    <dbReference type="NCBI Taxonomy" id="652676"/>
    <lineage>
        <taxon>unclassified sequences</taxon>
        <taxon>metagenomes</taxon>
        <taxon>ecological metagenomes</taxon>
    </lineage>
</organism>
<reference evidence="1" key="1">
    <citation type="submission" date="2016-10" db="EMBL/GenBank/DDBJ databases">
        <authorList>
            <person name="de Groot N.N."/>
        </authorList>
    </citation>
    <scope>NUCLEOTIDE SEQUENCE</scope>
</reference>
<evidence type="ECO:0000313" key="1">
    <source>
        <dbReference type="EMBL" id="SFV67019.1"/>
    </source>
</evidence>
<gene>
    <name evidence="1" type="ORF">MNB_SV-12-1484</name>
</gene>
<sequence>MKKILIIACILLFTGCLDNLKFWGDKTEEKSKQEPKKVDTNKTVVIDYTKKQLEVKEYFELYLKQLESLDIEGIISMTYPKLFIPINKTLFKQYVNSLLTSTHISVESFDADITFIDSVQSYSQGEFVHLKYYTSIKLAFINPELYNDELSINVLNDILSSKYGKENITIEPQERTITIKKEEKLLAIKENEKEWKFIGDNQEYRRLYPQILPLDILSKI</sequence>